<accession>A0ACC0E4D1</accession>
<keyword evidence="2" id="KW-1185">Reference proteome</keyword>
<dbReference type="EMBL" id="CM045875">
    <property type="protein sequence ID" value="KAI7943984.1"/>
    <property type="molecule type" value="Genomic_DNA"/>
</dbReference>
<protein>
    <submittedName>
        <fullName evidence="1">Uncharacterized protein</fullName>
    </submittedName>
</protein>
<reference evidence="1 2" key="3">
    <citation type="journal article" date="2022" name="Microbiol. Spectr.">
        <title>Folding features and dynamics of 3D genome architecture in plant fungal pathogens.</title>
        <authorList>
            <person name="Xia C."/>
        </authorList>
    </citation>
    <scope>NUCLEOTIDE SEQUENCE [LARGE SCALE GENOMIC DNA]</scope>
    <source>
        <strain evidence="1 2">93-210</strain>
    </source>
</reference>
<comment type="caution">
    <text evidence="1">The sequence shown here is derived from an EMBL/GenBank/DDBJ whole genome shotgun (WGS) entry which is preliminary data.</text>
</comment>
<evidence type="ECO:0000313" key="1">
    <source>
        <dbReference type="EMBL" id="KAI7943984.1"/>
    </source>
</evidence>
<evidence type="ECO:0000313" key="2">
    <source>
        <dbReference type="Proteomes" id="UP001060170"/>
    </source>
</evidence>
<organism evidence="1 2">
    <name type="scientific">Puccinia striiformis f. sp. tritici</name>
    <dbReference type="NCBI Taxonomy" id="168172"/>
    <lineage>
        <taxon>Eukaryota</taxon>
        <taxon>Fungi</taxon>
        <taxon>Dikarya</taxon>
        <taxon>Basidiomycota</taxon>
        <taxon>Pucciniomycotina</taxon>
        <taxon>Pucciniomycetes</taxon>
        <taxon>Pucciniales</taxon>
        <taxon>Pucciniaceae</taxon>
        <taxon>Puccinia</taxon>
    </lineage>
</organism>
<name>A0ACC0E4D1_9BASI</name>
<reference evidence="2" key="2">
    <citation type="journal article" date="2018" name="Mol. Plant Microbe Interact.">
        <title>Genome sequence resources for the wheat stripe rust pathogen (Puccinia striiformis f. sp. tritici) and the barley stripe rust pathogen (Puccinia striiformis f. sp. hordei).</title>
        <authorList>
            <person name="Xia C."/>
            <person name="Wang M."/>
            <person name="Yin C."/>
            <person name="Cornejo O.E."/>
            <person name="Hulbert S.H."/>
            <person name="Chen X."/>
        </authorList>
    </citation>
    <scope>NUCLEOTIDE SEQUENCE [LARGE SCALE GENOMIC DNA]</scope>
    <source>
        <strain evidence="2">93-210</strain>
    </source>
</reference>
<proteinExistence type="predicted"/>
<sequence>MLRNILAGSLSPTTEERELAVQRGKNISFDQPPNTAPASKSNHTHAFKSWICTQLGSLGLTRFTFDWDSTWKHPYNQLMDLLSS</sequence>
<dbReference type="Proteomes" id="UP001060170">
    <property type="component" value="Chromosome 11"/>
</dbReference>
<reference evidence="2" key="1">
    <citation type="journal article" date="2018" name="BMC Genomics">
        <title>Genomic insights into host adaptation between the wheat stripe rust pathogen (Puccinia striiformis f. sp. tritici) and the barley stripe rust pathogen (Puccinia striiformis f. sp. hordei).</title>
        <authorList>
            <person name="Xia C."/>
            <person name="Wang M."/>
            <person name="Yin C."/>
            <person name="Cornejo O.E."/>
            <person name="Hulbert S.H."/>
            <person name="Chen X."/>
        </authorList>
    </citation>
    <scope>NUCLEOTIDE SEQUENCE [LARGE SCALE GENOMIC DNA]</scope>
    <source>
        <strain evidence="2">93-210</strain>
    </source>
</reference>
<gene>
    <name evidence="1" type="ORF">MJO28_011512</name>
</gene>